<name>A0A330L437_9BACT</name>
<gene>
    <name evidence="1" type="ORF">NITLEN_11099</name>
</gene>
<dbReference type="AlphaFoldDB" id="A0A330L437"/>
<evidence type="ECO:0000313" key="1">
    <source>
        <dbReference type="EMBL" id="SPP64013.1"/>
    </source>
</evidence>
<evidence type="ECO:0000313" key="2">
    <source>
        <dbReference type="Proteomes" id="UP000248168"/>
    </source>
</evidence>
<dbReference type="InParanoid" id="A0A330L437"/>
<dbReference type="Proteomes" id="UP000248168">
    <property type="component" value="Unassembled WGS sequence"/>
</dbReference>
<sequence>MSNGQQQFLRLIAACGVMLFINGCASEYDVFHTQTGDPILLSRRAYSKETCLEKIHAEGTRLGVTFRYVHVRGSLFGQSLLWPFEGGYACEAAVGPEGLPRGIYPLKNSPLLAHRE</sequence>
<proteinExistence type="predicted"/>
<keyword evidence="2" id="KW-1185">Reference proteome</keyword>
<reference evidence="2" key="1">
    <citation type="submission" date="2018-04" db="EMBL/GenBank/DDBJ databases">
        <authorList>
            <person name="Lucker S."/>
            <person name="Sakoula D."/>
        </authorList>
    </citation>
    <scope>NUCLEOTIDE SEQUENCE [LARGE SCALE GENOMIC DNA]</scope>
</reference>
<organism evidence="1 2">
    <name type="scientific">Nitrospira lenta</name>
    <dbReference type="NCBI Taxonomy" id="1436998"/>
    <lineage>
        <taxon>Bacteria</taxon>
        <taxon>Pseudomonadati</taxon>
        <taxon>Nitrospirota</taxon>
        <taxon>Nitrospiria</taxon>
        <taxon>Nitrospirales</taxon>
        <taxon>Nitrospiraceae</taxon>
        <taxon>Nitrospira</taxon>
    </lineage>
</organism>
<protein>
    <submittedName>
        <fullName evidence="1">Uncharacterized protein</fullName>
    </submittedName>
</protein>
<dbReference type="EMBL" id="OUNR01000001">
    <property type="protein sequence ID" value="SPP64013.1"/>
    <property type="molecule type" value="Genomic_DNA"/>
</dbReference>
<accession>A0A330L437</accession>